<reference evidence="3 4" key="1">
    <citation type="journal article" date="2007" name="J. Bacteriol.">
        <title>The complete genome sequence of Roseobacter denitrificans reveals a mixotrophic rather than photosynthetic metabolism.</title>
        <authorList>
            <person name="Swingley W.D."/>
            <person name="Sadekar S."/>
            <person name="Mastrian S.D."/>
            <person name="Matthies H.J."/>
            <person name="Hao J."/>
            <person name="Ramos H."/>
            <person name="Acharya C.R."/>
            <person name="Conrad A.L."/>
            <person name="Taylor H.L."/>
            <person name="Dejesa L.C."/>
            <person name="Shah M.K."/>
            <person name="O'huallachain M.E."/>
            <person name="Lince M.T."/>
            <person name="Blankenship R.E."/>
            <person name="Beatty J.T."/>
            <person name="Touchman J.W."/>
        </authorList>
    </citation>
    <scope>NUCLEOTIDE SEQUENCE [LARGE SCALE GENOMIC DNA]</scope>
    <source>
        <strain evidence="4">ATCC 33942 / OCh 114</strain>
    </source>
</reference>
<dbReference type="GO" id="GO:0016491">
    <property type="term" value="F:oxidoreductase activity"/>
    <property type="evidence" value="ECO:0007669"/>
    <property type="project" value="UniProtKB-KW"/>
</dbReference>
<evidence type="ECO:0000313" key="3">
    <source>
        <dbReference type="EMBL" id="ABG29898.1"/>
    </source>
</evidence>
<keyword evidence="4" id="KW-1185">Reference proteome</keyword>
<dbReference type="EMBL" id="CP000362">
    <property type="protein sequence ID" value="ABG29898.1"/>
    <property type="molecule type" value="Genomic_DNA"/>
</dbReference>
<sequence>MQRILSAYAYGAGPRAGCWWDETCDLPKLNALQGDLSVDVAIIGGGFTGLSAALHLATQGVKVTLLEAQDIGWGASGRNGGFCCLGGGIAGDDALDSRYGRDARLGFRNAEKAAVLFVEETINRLGLDVDRHSKGETEFACRPKDMAGLAKMAKRTHENYGVEATVIDQSDLAGLGMTGGPAFFGALSIPIGFGLNPRKLLAGFALAAIDAGADLFAASPVLGVARNGHGHALKCPQGVVNAQQVIVATNGYSSEDIPIWLASRFMPVQSTVLVTRPLSNAELDAQGWTTEQMGYDSQNLLHYFRLMPDRRFLFGMRGAIRSGPRAEMKARQRTQADFRKMFPAWSTVEISNMWSGMVSLARKKLPFVGEIPASNGIWTAMCYHGNGVAMGSYAGKLVADMVLGRATGECPEVMTKPLTKFPLGRVRRMLLPPVYGQLMLQDRF</sequence>
<evidence type="ECO:0000256" key="1">
    <source>
        <dbReference type="ARBA" id="ARBA00023002"/>
    </source>
</evidence>
<dbReference type="SUPFAM" id="SSF51905">
    <property type="entry name" value="FAD/NAD(P)-binding domain"/>
    <property type="match status" value="1"/>
</dbReference>
<dbReference type="Proteomes" id="UP000007029">
    <property type="component" value="Chromosome"/>
</dbReference>
<dbReference type="KEGG" id="rde:RD1_0165"/>
<dbReference type="RefSeq" id="WP_011566520.1">
    <property type="nucleotide sequence ID" value="NC_008209.1"/>
</dbReference>
<name>Q16DP5_ROSDO</name>
<dbReference type="eggNOG" id="COG0665">
    <property type="taxonomic scope" value="Bacteria"/>
</dbReference>
<organism evidence="3 4">
    <name type="scientific">Roseobacter denitrificans (strain ATCC 33942 / OCh 114)</name>
    <name type="common">Erythrobacter sp. (strain OCh 114)</name>
    <name type="synonym">Roseobacter denitrificans</name>
    <dbReference type="NCBI Taxonomy" id="375451"/>
    <lineage>
        <taxon>Bacteria</taxon>
        <taxon>Pseudomonadati</taxon>
        <taxon>Pseudomonadota</taxon>
        <taxon>Alphaproteobacteria</taxon>
        <taxon>Rhodobacterales</taxon>
        <taxon>Roseobacteraceae</taxon>
        <taxon>Roseobacter</taxon>
    </lineage>
</organism>
<dbReference type="PANTHER" id="PTHR13847:SF281">
    <property type="entry name" value="FAD DEPENDENT OXIDOREDUCTASE DOMAIN-CONTAINING PROTEIN"/>
    <property type="match status" value="1"/>
</dbReference>
<dbReference type="Gene3D" id="3.30.9.10">
    <property type="entry name" value="D-Amino Acid Oxidase, subunit A, domain 2"/>
    <property type="match status" value="1"/>
</dbReference>
<gene>
    <name evidence="3" type="ordered locus">RD1_0165</name>
</gene>
<dbReference type="PANTHER" id="PTHR13847">
    <property type="entry name" value="SARCOSINE DEHYDROGENASE-RELATED"/>
    <property type="match status" value="1"/>
</dbReference>
<evidence type="ECO:0000259" key="2">
    <source>
        <dbReference type="Pfam" id="PF01266"/>
    </source>
</evidence>
<dbReference type="STRING" id="375451.RD1_0165"/>
<dbReference type="OrthoDB" id="9806601at2"/>
<accession>Q16DP5</accession>
<dbReference type="Pfam" id="PF01266">
    <property type="entry name" value="DAO"/>
    <property type="match status" value="1"/>
</dbReference>
<keyword evidence="1" id="KW-0560">Oxidoreductase</keyword>
<protein>
    <submittedName>
        <fullName evidence="3">Oxidoreductase, putative</fullName>
    </submittedName>
</protein>
<dbReference type="InterPro" id="IPR006076">
    <property type="entry name" value="FAD-dep_OxRdtase"/>
</dbReference>
<dbReference type="InterPro" id="IPR036188">
    <property type="entry name" value="FAD/NAD-bd_sf"/>
</dbReference>
<feature type="domain" description="FAD dependent oxidoreductase" evidence="2">
    <location>
        <begin position="39"/>
        <end position="401"/>
    </location>
</feature>
<dbReference type="GO" id="GO:0005737">
    <property type="term" value="C:cytoplasm"/>
    <property type="evidence" value="ECO:0007669"/>
    <property type="project" value="TreeGrafter"/>
</dbReference>
<dbReference type="Gene3D" id="3.50.50.60">
    <property type="entry name" value="FAD/NAD(P)-binding domain"/>
    <property type="match status" value="1"/>
</dbReference>
<dbReference type="AlphaFoldDB" id="Q16DP5"/>
<dbReference type="HOGENOM" id="CLU_007884_3_0_5"/>
<proteinExistence type="predicted"/>
<evidence type="ECO:0000313" key="4">
    <source>
        <dbReference type="Proteomes" id="UP000007029"/>
    </source>
</evidence>